<dbReference type="EMBL" id="AFYH01022762">
    <property type="status" value="NOT_ANNOTATED_CDS"/>
    <property type="molecule type" value="Genomic_DNA"/>
</dbReference>
<dbReference type="Pfam" id="PF13432">
    <property type="entry name" value="TPR_16"/>
    <property type="match status" value="2"/>
</dbReference>
<dbReference type="Gene3D" id="1.25.40.10">
    <property type="entry name" value="Tetratricopeptide repeat domain"/>
    <property type="match status" value="7"/>
</dbReference>
<dbReference type="SUPFAM" id="SSF48452">
    <property type="entry name" value="TPR-like"/>
    <property type="match status" value="5"/>
</dbReference>
<dbReference type="InterPro" id="IPR019734">
    <property type="entry name" value="TPR_rpt"/>
</dbReference>
<reference evidence="4" key="3">
    <citation type="submission" date="2025-09" db="UniProtKB">
        <authorList>
            <consortium name="Ensembl"/>
        </authorList>
    </citation>
    <scope>IDENTIFICATION</scope>
</reference>
<evidence type="ECO:0000313" key="4">
    <source>
        <dbReference type="Ensembl" id="ENSLACP00000011153.2"/>
    </source>
</evidence>
<dbReference type="InterPro" id="IPR039226">
    <property type="entry name" value="Ski3/TTC37"/>
</dbReference>
<gene>
    <name evidence="4" type="primary">SKIC3</name>
</gene>
<dbReference type="EMBL" id="AFYH01022758">
    <property type="status" value="NOT_ANNOTATED_CDS"/>
    <property type="molecule type" value="Genomic_DNA"/>
</dbReference>
<dbReference type="EMBL" id="AFYH01022764">
    <property type="status" value="NOT_ANNOTATED_CDS"/>
    <property type="molecule type" value="Genomic_DNA"/>
</dbReference>
<protein>
    <submittedName>
        <fullName evidence="4">SKI3 subunit of superkiller complex</fullName>
    </submittedName>
</protein>
<dbReference type="FunFam" id="1.25.40.10:FF:000546">
    <property type="entry name" value="Tetratricopeptide repeat domain 37"/>
    <property type="match status" value="1"/>
</dbReference>
<dbReference type="GO" id="GO:0055087">
    <property type="term" value="C:Ski complex"/>
    <property type="evidence" value="ECO:0007669"/>
    <property type="project" value="InterPro"/>
</dbReference>
<reference evidence="4" key="2">
    <citation type="submission" date="2025-08" db="UniProtKB">
        <authorList>
            <consortium name="Ensembl"/>
        </authorList>
    </citation>
    <scope>IDENTIFICATION</scope>
</reference>
<dbReference type="HOGENOM" id="CLU_003788_1_0_1"/>
<reference evidence="5" key="1">
    <citation type="submission" date="2011-08" db="EMBL/GenBank/DDBJ databases">
        <title>The draft genome of Latimeria chalumnae.</title>
        <authorList>
            <person name="Di Palma F."/>
            <person name="Alfoldi J."/>
            <person name="Johnson J."/>
            <person name="Berlin A."/>
            <person name="Gnerre S."/>
            <person name="Jaffe D."/>
            <person name="MacCallum I."/>
            <person name="Young S."/>
            <person name="Walker B.J."/>
            <person name="Lander E."/>
            <person name="Lindblad-Toh K."/>
        </authorList>
    </citation>
    <scope>NUCLEOTIDE SEQUENCE [LARGE SCALE GENOMIC DNA]</scope>
    <source>
        <strain evidence="5">Wild caught</strain>
    </source>
</reference>
<dbReference type="Pfam" id="PF13181">
    <property type="entry name" value="TPR_8"/>
    <property type="match status" value="1"/>
</dbReference>
<dbReference type="CTD" id="9652"/>
<dbReference type="KEGG" id="lcm:102354661"/>
<evidence type="ECO:0000313" key="5">
    <source>
        <dbReference type="Proteomes" id="UP000008672"/>
    </source>
</evidence>
<dbReference type="EMBL" id="AFYH01022756">
    <property type="status" value="NOT_ANNOTATED_CDS"/>
    <property type="molecule type" value="Genomic_DNA"/>
</dbReference>
<proteinExistence type="predicted"/>
<name>H3AND2_LATCH</name>
<feature type="repeat" description="TPR" evidence="3">
    <location>
        <begin position="599"/>
        <end position="632"/>
    </location>
</feature>
<dbReference type="EMBL" id="AFYH01022760">
    <property type="status" value="NOT_ANNOTATED_CDS"/>
    <property type="molecule type" value="Genomic_DNA"/>
</dbReference>
<dbReference type="InParanoid" id="H3AND2"/>
<feature type="repeat" description="TPR" evidence="3">
    <location>
        <begin position="421"/>
        <end position="454"/>
    </location>
</feature>
<evidence type="ECO:0000256" key="1">
    <source>
        <dbReference type="ARBA" id="ARBA00022737"/>
    </source>
</evidence>
<dbReference type="GeneID" id="102354661"/>
<dbReference type="Pfam" id="PF14559">
    <property type="entry name" value="TPR_19"/>
    <property type="match status" value="1"/>
</dbReference>
<dbReference type="eggNOG" id="KOG1127">
    <property type="taxonomic scope" value="Eukaryota"/>
</dbReference>
<evidence type="ECO:0000256" key="2">
    <source>
        <dbReference type="ARBA" id="ARBA00022803"/>
    </source>
</evidence>
<dbReference type="Proteomes" id="UP000008672">
    <property type="component" value="Unassembled WGS sequence"/>
</dbReference>
<feature type="repeat" description="TPR" evidence="3">
    <location>
        <begin position="40"/>
        <end position="73"/>
    </location>
</feature>
<dbReference type="GeneTree" id="ENSGT00390000016407"/>
<dbReference type="OMA" id="CQWELDP"/>
<dbReference type="RefSeq" id="XP_005990057.1">
    <property type="nucleotide sequence ID" value="XM_005989995.2"/>
</dbReference>
<evidence type="ECO:0000256" key="3">
    <source>
        <dbReference type="PROSITE-ProRule" id="PRU00339"/>
    </source>
</evidence>
<dbReference type="FunCoup" id="H3AND2">
    <property type="interactions" value="3089"/>
</dbReference>
<dbReference type="EMBL" id="AFYH01022759">
    <property type="status" value="NOT_ANNOTATED_CDS"/>
    <property type="molecule type" value="Genomic_DNA"/>
</dbReference>
<accession>H3AND2</accession>
<sequence>MSNKEVKAGLKSAREAIRNKEYKEALKHCKNVLKIEKNNYNAWVFIGVAAAELDQPDQAQTAYRKAADLEPDQLLAWQGLASLYEKNSQSDFKQELPGVYQRLLELYESTDKQKWSEICKKLADVYHEDGKHLELARIWHKLIAVKREEGIENEELHQLWRRMIQLLANGAGAHDNETQQLLISAFENALRSMDKIPSDDHQKLYKDFINFLSELPYEEVKLKRACENMADLYPAAAFPLHVLSMHFIQSESFSEEAVQCYSRLLGMDSESGSGLIGLGIKALKDKKYEEASQNLIQGLKHASSCVTGWYNLALAQLKMHKYEKSNSSCKQALKLLSAPKSISDYGTQQKNEVLRLSVEALVKAGRSDWSKEAISTLEQFSDASNDPALLALKGQAYLHTGLVDQASQIASDLAVSHPDLAEAYALSGLFHYSQKNYAQAEKNFQRAIERKADVAEYYYYLGLVYWFMSEETRKDKAKTLTHFIKAAKLDAYMGKAFCYLGHFYRDVAEDKGRARGCYRKAFELDESDGDAGAAVVDLSMELGDTDTALTILKKVTNRASAGTAKWAWLRQGLYYLRMNQHTQAVADLQAAIRADPQDPNCWESLGEAYLSRGGYTTALKSFTKASELNPQSIYSMYKIAAIKQMLGKYKEAVADYQLIVQMSEDYVPALKGLGECYLMLARSALNNYLDGRAVDCVEQALEFFTRAIQHRADASCLWKLLGDACTTLQCVSPSKVNVRVSGLLLSHNESSQKQALNQTALLALGGRCYGRALQLMPVSANLWCDIGINYYRQAQNFAAKGHGGDAKELLEKSLQCLKKSVMLDSGSHLYWNALGVVASCKGIENYALAQHAFIKSFEVEQNNVVAWTNLGALYLKNENVELAHEAFKVAQSLEPSYVMCWIGQALIAEAVGSYEAMDLFRHTTELSMHTEGAKGYAHWVCATLQDKTNRNSELYCYNIVQMNAVPAAQVVLSKYTERIQSDAAAFTMLGYLNEYLSLKGLAKDAYQRTLVLVKNAEDHEKLNSALRNSARSLCAAGQYEKAIQAYMSTPRTEFDDLTGLALAYFKKGLLKESTKAYEKALPVAASDEEKAHVLTALALIEYKQNKIDSAKTLLFKCSMLKEPKIESLQALCALGLAKGDATLSSAALNELLKHVTIEDHTYERCLLTSAVFALQGKNMAAQRQIAKAVHSNPGNTGLWTLLSKLVPHFTPRCANGGAVAGTVAQTLNLNRAKQSLLYIGMNQLAAGRHLAEDENNNALKTIQRAAHLCPDNPATWAALMAACHTENTVSCLNRSKPRRIALEKSFVSMVSAQAERNKKLPSSYTESLEKWSLWQAVTGLRQAGNASEAEALCTKALSSHPDQPMTFLLLRQVQCEQLLHTHKQLPRTVLDELKKAVVSNFTSVTAWHWLAEVYKSQGLMVAAEMCYRQSLQVASQQSSVNGKLSSLLQLALLALTLCTAKIADPHWSSLVQEATNEALKISFSSVALLLQALLQFSVKMGARETRRLLERVVYQPGHAETVRSVARWYLLQHLHAKNDVELIDVLFENAKASGDVRVEELYEQLSSSQ</sequence>
<organism evidence="4 5">
    <name type="scientific">Latimeria chalumnae</name>
    <name type="common">Coelacanth</name>
    <dbReference type="NCBI Taxonomy" id="7897"/>
    <lineage>
        <taxon>Eukaryota</taxon>
        <taxon>Metazoa</taxon>
        <taxon>Chordata</taxon>
        <taxon>Craniata</taxon>
        <taxon>Vertebrata</taxon>
        <taxon>Euteleostomi</taxon>
        <taxon>Coelacanthiformes</taxon>
        <taxon>Coelacanthidae</taxon>
        <taxon>Latimeria</taxon>
    </lineage>
</organism>
<dbReference type="SUPFAM" id="SSF81901">
    <property type="entry name" value="HCP-like"/>
    <property type="match status" value="1"/>
</dbReference>
<dbReference type="OrthoDB" id="421075at2759"/>
<feature type="repeat" description="TPR" evidence="3">
    <location>
        <begin position="864"/>
        <end position="897"/>
    </location>
</feature>
<dbReference type="STRING" id="7897.ENSLACP00000011153"/>
<dbReference type="PROSITE" id="PS50005">
    <property type="entry name" value="TPR"/>
    <property type="match status" value="5"/>
</dbReference>
<dbReference type="EMBL" id="AFYH01022757">
    <property type="status" value="NOT_ANNOTATED_CDS"/>
    <property type="molecule type" value="Genomic_DNA"/>
</dbReference>
<keyword evidence="1" id="KW-0677">Repeat</keyword>
<dbReference type="Bgee" id="ENSLACG00000009815">
    <property type="expression patterns" value="Expressed in chordate pharynx and 4 other cell types or tissues"/>
</dbReference>
<feature type="repeat" description="TPR" evidence="3">
    <location>
        <begin position="565"/>
        <end position="598"/>
    </location>
</feature>
<dbReference type="GO" id="GO:0006401">
    <property type="term" value="P:RNA catabolic process"/>
    <property type="evidence" value="ECO:0007669"/>
    <property type="project" value="InterPro"/>
</dbReference>
<dbReference type="EMBL" id="AFYH01022761">
    <property type="status" value="NOT_ANNOTATED_CDS"/>
    <property type="molecule type" value="Genomic_DNA"/>
</dbReference>
<dbReference type="EMBL" id="AFYH01022755">
    <property type="status" value="NOT_ANNOTATED_CDS"/>
    <property type="molecule type" value="Genomic_DNA"/>
</dbReference>
<keyword evidence="5" id="KW-1185">Reference proteome</keyword>
<dbReference type="Ensembl" id="ENSLACT00000011236.2">
    <property type="protein sequence ID" value="ENSLACP00000011153.2"/>
    <property type="gene ID" value="ENSLACG00000009815.2"/>
</dbReference>
<dbReference type="PANTHER" id="PTHR15704:SF7">
    <property type="entry name" value="SUPERKILLER COMPLEX PROTEIN 3"/>
    <property type="match status" value="1"/>
</dbReference>
<keyword evidence="2 3" id="KW-0802">TPR repeat</keyword>
<dbReference type="SMART" id="SM00028">
    <property type="entry name" value="TPR"/>
    <property type="match status" value="16"/>
</dbReference>
<dbReference type="EMBL" id="AFYH01022763">
    <property type="status" value="NOT_ANNOTATED_CDS"/>
    <property type="molecule type" value="Genomic_DNA"/>
</dbReference>
<dbReference type="InterPro" id="IPR011990">
    <property type="entry name" value="TPR-like_helical_dom_sf"/>
</dbReference>
<dbReference type="PANTHER" id="PTHR15704">
    <property type="entry name" value="SUPERKILLER 3 PROTEIN-RELATED"/>
    <property type="match status" value="1"/>
</dbReference>